<comment type="subcellular location">
    <subcellularLocation>
        <location evidence="1 14">Cell outer membrane</location>
        <topology evidence="1 14">Multi-pass membrane protein</topology>
    </subcellularLocation>
</comment>
<accession>A0A255XKI1</accession>
<keyword evidence="12" id="KW-0675">Receptor</keyword>
<dbReference type="Gene3D" id="2.40.170.20">
    <property type="entry name" value="TonB-dependent receptor, beta-barrel domain"/>
    <property type="match status" value="1"/>
</dbReference>
<dbReference type="GO" id="GO:0015344">
    <property type="term" value="F:siderophore uptake transmembrane transporter activity"/>
    <property type="evidence" value="ECO:0007669"/>
    <property type="project" value="TreeGrafter"/>
</dbReference>
<keyword evidence="7 16" id="KW-0732">Signal</keyword>
<evidence type="ECO:0008006" key="21">
    <source>
        <dbReference type="Google" id="ProtNLM"/>
    </source>
</evidence>
<protein>
    <recommendedName>
        <fullName evidence="21">TonB-dependent siderophore receptor</fullName>
    </recommendedName>
</protein>
<dbReference type="PANTHER" id="PTHR32552">
    <property type="entry name" value="FERRICHROME IRON RECEPTOR-RELATED"/>
    <property type="match status" value="1"/>
</dbReference>
<dbReference type="InterPro" id="IPR010105">
    <property type="entry name" value="TonB_sidphr_rcpt"/>
</dbReference>
<keyword evidence="5" id="KW-0410">Iron transport</keyword>
<evidence type="ECO:0000256" key="5">
    <source>
        <dbReference type="ARBA" id="ARBA00022496"/>
    </source>
</evidence>
<dbReference type="AlphaFoldDB" id="A0A255XKI1"/>
<dbReference type="CDD" id="cd01347">
    <property type="entry name" value="ligand_gated_channel"/>
    <property type="match status" value="1"/>
</dbReference>
<keyword evidence="9" id="KW-0406">Ion transport</keyword>
<dbReference type="PANTHER" id="PTHR32552:SF68">
    <property type="entry name" value="FERRICHROME OUTER MEMBRANE TRANSPORTER_PHAGE RECEPTOR"/>
    <property type="match status" value="1"/>
</dbReference>
<dbReference type="InterPro" id="IPR039426">
    <property type="entry name" value="TonB-dep_rcpt-like"/>
</dbReference>
<dbReference type="PROSITE" id="PS51318">
    <property type="entry name" value="TAT"/>
    <property type="match status" value="1"/>
</dbReference>
<evidence type="ECO:0000256" key="6">
    <source>
        <dbReference type="ARBA" id="ARBA00022692"/>
    </source>
</evidence>
<evidence type="ECO:0000256" key="2">
    <source>
        <dbReference type="ARBA" id="ARBA00009810"/>
    </source>
</evidence>
<feature type="signal peptide" evidence="16">
    <location>
        <begin position="1"/>
        <end position="30"/>
    </location>
</feature>
<evidence type="ECO:0000256" key="10">
    <source>
        <dbReference type="ARBA" id="ARBA00023077"/>
    </source>
</evidence>
<reference evidence="19 20" key="1">
    <citation type="submission" date="2017-07" db="EMBL/GenBank/DDBJ databases">
        <title>Elstera cyanobacteriorum sp. nov., a novel bacterium isolated from cyanobacterial aggregates in a eutrophic lake.</title>
        <authorList>
            <person name="Cai H."/>
        </authorList>
    </citation>
    <scope>NUCLEOTIDE SEQUENCE [LARGE SCALE GENOMIC DNA]</scope>
    <source>
        <strain evidence="19 20">TH019</strain>
    </source>
</reference>
<keyword evidence="13 14" id="KW-0998">Cell outer membrane</keyword>
<evidence type="ECO:0000256" key="14">
    <source>
        <dbReference type="PROSITE-ProRule" id="PRU01360"/>
    </source>
</evidence>
<evidence type="ECO:0000259" key="17">
    <source>
        <dbReference type="Pfam" id="PF00593"/>
    </source>
</evidence>
<evidence type="ECO:0000256" key="1">
    <source>
        <dbReference type="ARBA" id="ARBA00004571"/>
    </source>
</evidence>
<dbReference type="SUPFAM" id="SSF56935">
    <property type="entry name" value="Porins"/>
    <property type="match status" value="1"/>
</dbReference>
<dbReference type="InterPro" id="IPR012910">
    <property type="entry name" value="Plug_dom"/>
</dbReference>
<dbReference type="GO" id="GO:0015891">
    <property type="term" value="P:siderophore transport"/>
    <property type="evidence" value="ECO:0007669"/>
    <property type="project" value="InterPro"/>
</dbReference>
<keyword evidence="11 14" id="KW-0472">Membrane</keyword>
<keyword evidence="20" id="KW-1185">Reference proteome</keyword>
<organism evidence="19 20">
    <name type="scientific">Elstera cyanobacteriorum</name>
    <dbReference type="NCBI Taxonomy" id="2022747"/>
    <lineage>
        <taxon>Bacteria</taxon>
        <taxon>Pseudomonadati</taxon>
        <taxon>Pseudomonadota</taxon>
        <taxon>Alphaproteobacteria</taxon>
        <taxon>Rhodospirillales</taxon>
        <taxon>Rhodospirillaceae</taxon>
        <taxon>Elstera</taxon>
    </lineage>
</organism>
<dbReference type="Gene3D" id="2.170.130.10">
    <property type="entry name" value="TonB-dependent receptor, plug domain"/>
    <property type="match status" value="1"/>
</dbReference>
<feature type="chain" id="PRO_5013350222" description="TonB-dependent siderophore receptor" evidence="16">
    <location>
        <begin position="31"/>
        <end position="715"/>
    </location>
</feature>
<sequence length="715" mass="78377">MQKAFPAPRLSRRLALAATALSTLAPVALAQTAPPAATQAAPVLLPPVTIEGEKTAFSPVEGYRARRSITGAKGDSLISDTPASVQVVPHQVLEDQNATRASDALKNVSGITSATGSYRYFNDFTIRGFLLNGNNYFRDGLRDDSFSQSQSLYGVERVEVLKGPASLLYGASQPGGSLNFISKLPTATPSYQAEVGYGTDNHWLGMFDASGPVTQDKSIRYRLIAAMDQTDRFVDNMDSTRRYLNGTVQFGADRDTTFTLQGEYREGSEPNFYGVPAYGTVDTSRIKLPRSRSFQEPSDSRDYFVVSLTGTLDHRFNDTWSSRTQVRGTIHEYEYSGYIPASLNATRTAVNRNYTLGKQEPYSYNFDSNLTGKFDIGSMSNTLIVGIQSDYSTNKVETWRQAGTLPAISLTNPVYGTRPAALALQNNYRGRSFSKSLYAQNQLELTPEVQIIVGARLDNVTQDLIDATSNRTLTRDDTELTSRVGAIYKPTSKLSFYTAYSQSYLPNSPSTIDRNGNNFGPESGTQVEAGVRYDLLPGLSASAAIFQIDRQDALATDPLNATRAVQVGEQRSRGLEIDVAGEITKGWNVIGTYTYTKAEIRKDTVYAAGNEMPNVAKHGARLWSVYDYALDDRSGVGIGAGVNWVGSRQGDLGNTFKLASYALVDGLLYYRYDGMKVSLNATNLLDEEYIEGSTSAVRVYQGEPRQVMLRLSSKF</sequence>
<dbReference type="EMBL" id="NOXS01000034">
    <property type="protein sequence ID" value="OYQ17489.1"/>
    <property type="molecule type" value="Genomic_DNA"/>
</dbReference>
<dbReference type="Pfam" id="PF00593">
    <property type="entry name" value="TonB_dep_Rec_b-barrel"/>
    <property type="match status" value="1"/>
</dbReference>
<comment type="caution">
    <text evidence="19">The sequence shown here is derived from an EMBL/GenBank/DDBJ whole genome shotgun (WGS) entry which is preliminary data.</text>
</comment>
<evidence type="ECO:0000313" key="19">
    <source>
        <dbReference type="EMBL" id="OYQ17489.1"/>
    </source>
</evidence>
<dbReference type="InterPro" id="IPR036942">
    <property type="entry name" value="Beta-barrel_TonB_sf"/>
</dbReference>
<evidence type="ECO:0000256" key="4">
    <source>
        <dbReference type="ARBA" id="ARBA00022452"/>
    </source>
</evidence>
<evidence type="ECO:0000256" key="13">
    <source>
        <dbReference type="ARBA" id="ARBA00023237"/>
    </source>
</evidence>
<evidence type="ECO:0000256" key="7">
    <source>
        <dbReference type="ARBA" id="ARBA00022729"/>
    </source>
</evidence>
<keyword evidence="8" id="KW-0408">Iron</keyword>
<dbReference type="PROSITE" id="PS52016">
    <property type="entry name" value="TONB_DEPENDENT_REC_3"/>
    <property type="match status" value="1"/>
</dbReference>
<dbReference type="FunFam" id="2.170.130.10:FF:000001">
    <property type="entry name" value="Catecholate siderophore TonB-dependent receptor"/>
    <property type="match status" value="1"/>
</dbReference>
<keyword evidence="6 14" id="KW-0812">Transmembrane</keyword>
<feature type="domain" description="TonB-dependent receptor plug" evidence="18">
    <location>
        <begin position="79"/>
        <end position="176"/>
    </location>
</feature>
<dbReference type="RefSeq" id="WP_094410147.1">
    <property type="nucleotide sequence ID" value="NZ_BMJZ01000005.1"/>
</dbReference>
<dbReference type="InterPro" id="IPR037066">
    <property type="entry name" value="Plug_dom_sf"/>
</dbReference>
<evidence type="ECO:0000256" key="15">
    <source>
        <dbReference type="RuleBase" id="RU003357"/>
    </source>
</evidence>
<evidence type="ECO:0000256" key="9">
    <source>
        <dbReference type="ARBA" id="ARBA00023065"/>
    </source>
</evidence>
<evidence type="ECO:0000256" key="11">
    <source>
        <dbReference type="ARBA" id="ARBA00023136"/>
    </source>
</evidence>
<evidence type="ECO:0000256" key="12">
    <source>
        <dbReference type="ARBA" id="ARBA00023170"/>
    </source>
</evidence>
<dbReference type="Proteomes" id="UP000216361">
    <property type="component" value="Unassembled WGS sequence"/>
</dbReference>
<evidence type="ECO:0000313" key="20">
    <source>
        <dbReference type="Proteomes" id="UP000216361"/>
    </source>
</evidence>
<keyword evidence="10 15" id="KW-0798">TonB box</keyword>
<dbReference type="InterPro" id="IPR000531">
    <property type="entry name" value="Beta-barrel_TonB"/>
</dbReference>
<dbReference type="InterPro" id="IPR006311">
    <property type="entry name" value="TAT_signal"/>
</dbReference>
<comment type="similarity">
    <text evidence="2 14 15">Belongs to the TonB-dependent receptor family.</text>
</comment>
<evidence type="ECO:0000256" key="16">
    <source>
        <dbReference type="SAM" id="SignalP"/>
    </source>
</evidence>
<feature type="domain" description="TonB-dependent receptor-like beta-barrel" evidence="17">
    <location>
        <begin position="252"/>
        <end position="684"/>
    </location>
</feature>
<dbReference type="GO" id="GO:0009279">
    <property type="term" value="C:cell outer membrane"/>
    <property type="evidence" value="ECO:0007669"/>
    <property type="project" value="UniProtKB-SubCell"/>
</dbReference>
<evidence type="ECO:0000259" key="18">
    <source>
        <dbReference type="Pfam" id="PF07715"/>
    </source>
</evidence>
<dbReference type="NCBIfam" id="TIGR01783">
    <property type="entry name" value="TonB-siderophor"/>
    <property type="match status" value="1"/>
</dbReference>
<dbReference type="Pfam" id="PF07715">
    <property type="entry name" value="Plug"/>
    <property type="match status" value="1"/>
</dbReference>
<proteinExistence type="inferred from homology"/>
<dbReference type="GO" id="GO:0038023">
    <property type="term" value="F:signaling receptor activity"/>
    <property type="evidence" value="ECO:0007669"/>
    <property type="project" value="InterPro"/>
</dbReference>
<keyword evidence="4 14" id="KW-1134">Transmembrane beta strand</keyword>
<name>A0A255XKI1_9PROT</name>
<evidence type="ECO:0000256" key="8">
    <source>
        <dbReference type="ARBA" id="ARBA00023004"/>
    </source>
</evidence>
<evidence type="ECO:0000256" key="3">
    <source>
        <dbReference type="ARBA" id="ARBA00022448"/>
    </source>
</evidence>
<gene>
    <name evidence="19" type="ORF">CHR90_16215</name>
</gene>
<dbReference type="OrthoDB" id="9760333at2"/>
<keyword evidence="3 14" id="KW-0813">Transport</keyword>